<dbReference type="Proteomes" id="UP001143474">
    <property type="component" value="Unassembled WGS sequence"/>
</dbReference>
<gene>
    <name evidence="2" type="ORF">GCM10017600_88280</name>
</gene>
<organism evidence="2 3">
    <name type="scientific">Streptosporangium carneum</name>
    <dbReference type="NCBI Taxonomy" id="47481"/>
    <lineage>
        <taxon>Bacteria</taxon>
        <taxon>Bacillati</taxon>
        <taxon>Actinomycetota</taxon>
        <taxon>Actinomycetes</taxon>
        <taxon>Streptosporangiales</taxon>
        <taxon>Streptosporangiaceae</taxon>
        <taxon>Streptosporangium</taxon>
    </lineage>
</organism>
<dbReference type="EMBL" id="BSEV01000052">
    <property type="protein sequence ID" value="GLK15415.1"/>
    <property type="molecule type" value="Genomic_DNA"/>
</dbReference>
<comment type="caution">
    <text evidence="2">The sequence shown here is derived from an EMBL/GenBank/DDBJ whole genome shotgun (WGS) entry which is preliminary data.</text>
</comment>
<proteinExistence type="predicted"/>
<reference evidence="2" key="1">
    <citation type="journal article" date="2014" name="Int. J. Syst. Evol. Microbiol.">
        <title>Complete genome sequence of Corynebacterium casei LMG S-19264T (=DSM 44701T), isolated from a smear-ripened cheese.</title>
        <authorList>
            <consortium name="US DOE Joint Genome Institute (JGI-PGF)"/>
            <person name="Walter F."/>
            <person name="Albersmeier A."/>
            <person name="Kalinowski J."/>
            <person name="Ruckert C."/>
        </authorList>
    </citation>
    <scope>NUCLEOTIDE SEQUENCE</scope>
    <source>
        <strain evidence="2">VKM Ac-2007</strain>
    </source>
</reference>
<feature type="compositionally biased region" description="Pro residues" evidence="1">
    <location>
        <begin position="176"/>
        <end position="188"/>
    </location>
</feature>
<feature type="region of interest" description="Disordered" evidence="1">
    <location>
        <begin position="162"/>
        <end position="188"/>
    </location>
</feature>
<name>A0A9W6MIP1_9ACTN</name>
<evidence type="ECO:0000313" key="3">
    <source>
        <dbReference type="Proteomes" id="UP001143474"/>
    </source>
</evidence>
<keyword evidence="3" id="KW-1185">Reference proteome</keyword>
<accession>A0A9W6MIP1</accession>
<dbReference type="RefSeq" id="WP_271223630.1">
    <property type="nucleotide sequence ID" value="NZ_BAAAVD010000084.1"/>
</dbReference>
<dbReference type="AlphaFoldDB" id="A0A9W6MIP1"/>
<reference evidence="2" key="2">
    <citation type="submission" date="2023-01" db="EMBL/GenBank/DDBJ databases">
        <authorList>
            <person name="Sun Q."/>
            <person name="Evtushenko L."/>
        </authorList>
    </citation>
    <scope>NUCLEOTIDE SEQUENCE</scope>
    <source>
        <strain evidence="2">VKM Ac-2007</strain>
    </source>
</reference>
<sequence length="188" mass="19729">MRKGVRTGWLVAGGLLSVSAVLGIALAIWAGIRLPRAYDFSFPGSYDSSVLEKRSSVTTVYSLRAPMIIVDVAGRVGVRVVPGTPGRLEVRREVSGADGSYGLEEAWQDGRTLRIALDCPDDGPEGGDCLADYTLSVPRGVEVLMATVTRAVPCRLTASETVCRPAPSNGKEPEAPPRPAPSPPGPSG</sequence>
<evidence type="ECO:0000313" key="2">
    <source>
        <dbReference type="EMBL" id="GLK15415.1"/>
    </source>
</evidence>
<protein>
    <submittedName>
        <fullName evidence="2">Uncharacterized protein</fullName>
    </submittedName>
</protein>
<evidence type="ECO:0000256" key="1">
    <source>
        <dbReference type="SAM" id="MobiDB-lite"/>
    </source>
</evidence>